<dbReference type="GO" id="GO:0008270">
    <property type="term" value="F:zinc ion binding"/>
    <property type="evidence" value="ECO:0007669"/>
    <property type="project" value="UniProtKB-KW"/>
</dbReference>
<dbReference type="SUPFAM" id="SSF57850">
    <property type="entry name" value="RING/U-box"/>
    <property type="match status" value="1"/>
</dbReference>
<dbReference type="EMBL" id="ML978134">
    <property type="protein sequence ID" value="KAF2094612.1"/>
    <property type="molecule type" value="Genomic_DNA"/>
</dbReference>
<dbReference type="Proteomes" id="UP000799772">
    <property type="component" value="Unassembled WGS sequence"/>
</dbReference>
<keyword evidence="8" id="KW-0175">Coiled coil</keyword>
<feature type="region of interest" description="Disordered" evidence="9">
    <location>
        <begin position="1"/>
        <end position="26"/>
    </location>
</feature>
<feature type="domain" description="RING-type" evidence="10">
    <location>
        <begin position="347"/>
        <end position="574"/>
    </location>
</feature>
<organism evidence="11 12">
    <name type="scientific">Rhizodiscina lignyota</name>
    <dbReference type="NCBI Taxonomy" id="1504668"/>
    <lineage>
        <taxon>Eukaryota</taxon>
        <taxon>Fungi</taxon>
        <taxon>Dikarya</taxon>
        <taxon>Ascomycota</taxon>
        <taxon>Pezizomycotina</taxon>
        <taxon>Dothideomycetes</taxon>
        <taxon>Pleosporomycetidae</taxon>
        <taxon>Aulographales</taxon>
        <taxon>Rhizodiscinaceae</taxon>
        <taxon>Rhizodiscina</taxon>
    </lineage>
</organism>
<dbReference type="PROSITE" id="PS51873">
    <property type="entry name" value="TRIAD"/>
    <property type="match status" value="1"/>
</dbReference>
<dbReference type="CDD" id="cd20339">
    <property type="entry name" value="BRcat_RBR_RNF216"/>
    <property type="match status" value="1"/>
</dbReference>
<keyword evidence="6" id="KW-0833">Ubl conjugation pathway</keyword>
<protein>
    <recommendedName>
        <fullName evidence="10">RING-type domain-containing protein</fullName>
    </recommendedName>
</protein>
<comment type="caution">
    <text evidence="11">The sequence shown here is derived from an EMBL/GenBank/DDBJ whole genome shotgun (WGS) entry which is preliminary data.</text>
</comment>
<name>A0A9P4I7L0_9PEZI</name>
<dbReference type="CDD" id="cd16630">
    <property type="entry name" value="RING-HC_RBR_RNF216"/>
    <property type="match status" value="1"/>
</dbReference>
<feature type="region of interest" description="Disordered" evidence="9">
    <location>
        <begin position="689"/>
        <end position="728"/>
    </location>
</feature>
<proteinExistence type="predicted"/>
<gene>
    <name evidence="11" type="ORF">NA57DRAFT_80411</name>
</gene>
<dbReference type="PANTHER" id="PTHR22770:SF47">
    <property type="entry name" value="E3 UBIQUITIN-PROTEIN LIGASE RNF216"/>
    <property type="match status" value="1"/>
</dbReference>
<dbReference type="InterPro" id="IPR047545">
    <property type="entry name" value="BRcat_RBR_RNF216"/>
</dbReference>
<evidence type="ECO:0000256" key="7">
    <source>
        <dbReference type="ARBA" id="ARBA00022833"/>
    </source>
</evidence>
<dbReference type="InterPro" id="IPR051628">
    <property type="entry name" value="LUBAC_E3_Ligases"/>
</dbReference>
<evidence type="ECO:0000313" key="12">
    <source>
        <dbReference type="Proteomes" id="UP000799772"/>
    </source>
</evidence>
<reference evidence="11" key="1">
    <citation type="journal article" date="2020" name="Stud. Mycol.">
        <title>101 Dothideomycetes genomes: a test case for predicting lifestyles and emergence of pathogens.</title>
        <authorList>
            <person name="Haridas S."/>
            <person name="Albert R."/>
            <person name="Binder M."/>
            <person name="Bloem J."/>
            <person name="Labutti K."/>
            <person name="Salamov A."/>
            <person name="Andreopoulos B."/>
            <person name="Baker S."/>
            <person name="Barry K."/>
            <person name="Bills G."/>
            <person name="Bluhm B."/>
            <person name="Cannon C."/>
            <person name="Castanera R."/>
            <person name="Culley D."/>
            <person name="Daum C."/>
            <person name="Ezra D."/>
            <person name="Gonzalez J."/>
            <person name="Henrissat B."/>
            <person name="Kuo A."/>
            <person name="Liang C."/>
            <person name="Lipzen A."/>
            <person name="Lutzoni F."/>
            <person name="Magnuson J."/>
            <person name="Mondo S."/>
            <person name="Nolan M."/>
            <person name="Ohm R."/>
            <person name="Pangilinan J."/>
            <person name="Park H.-J."/>
            <person name="Ramirez L."/>
            <person name="Alfaro M."/>
            <person name="Sun H."/>
            <person name="Tritt A."/>
            <person name="Yoshinaga Y."/>
            <person name="Zwiers L.-H."/>
            <person name="Turgeon B."/>
            <person name="Goodwin S."/>
            <person name="Spatafora J."/>
            <person name="Crous P."/>
            <person name="Grigoriev I."/>
        </authorList>
    </citation>
    <scope>NUCLEOTIDE SEQUENCE</scope>
    <source>
        <strain evidence="11">CBS 133067</strain>
    </source>
</reference>
<dbReference type="InterPro" id="IPR047544">
    <property type="entry name" value="RING-HC_RBR_RNF216"/>
</dbReference>
<evidence type="ECO:0000256" key="1">
    <source>
        <dbReference type="ARBA" id="ARBA00004906"/>
    </source>
</evidence>
<feature type="region of interest" description="Disordered" evidence="9">
    <location>
        <begin position="791"/>
        <end position="837"/>
    </location>
</feature>
<feature type="coiled-coil region" evidence="8">
    <location>
        <begin position="583"/>
        <end position="611"/>
    </location>
</feature>
<comment type="pathway">
    <text evidence="1">Protein modification; protein ubiquitination.</text>
</comment>
<evidence type="ECO:0000259" key="10">
    <source>
        <dbReference type="PROSITE" id="PS51873"/>
    </source>
</evidence>
<evidence type="ECO:0000256" key="9">
    <source>
        <dbReference type="SAM" id="MobiDB-lite"/>
    </source>
</evidence>
<evidence type="ECO:0000256" key="2">
    <source>
        <dbReference type="ARBA" id="ARBA00022679"/>
    </source>
</evidence>
<evidence type="ECO:0000313" key="11">
    <source>
        <dbReference type="EMBL" id="KAF2094612.1"/>
    </source>
</evidence>
<dbReference type="AlphaFoldDB" id="A0A9P4I7L0"/>
<dbReference type="InterPro" id="IPR044066">
    <property type="entry name" value="TRIAD_supradom"/>
</dbReference>
<accession>A0A9P4I7L0</accession>
<keyword evidence="2" id="KW-0808">Transferase</keyword>
<evidence type="ECO:0000256" key="4">
    <source>
        <dbReference type="ARBA" id="ARBA00022737"/>
    </source>
</evidence>
<feature type="compositionally biased region" description="Pro residues" evidence="9">
    <location>
        <begin position="707"/>
        <end position="724"/>
    </location>
</feature>
<evidence type="ECO:0000256" key="3">
    <source>
        <dbReference type="ARBA" id="ARBA00022723"/>
    </source>
</evidence>
<evidence type="ECO:0000256" key="6">
    <source>
        <dbReference type="ARBA" id="ARBA00022786"/>
    </source>
</evidence>
<keyword evidence="4" id="KW-0677">Repeat</keyword>
<keyword evidence="3" id="KW-0479">Metal-binding</keyword>
<dbReference type="InterPro" id="IPR047546">
    <property type="entry name" value="Rcat_RBR_RNF216"/>
</dbReference>
<feature type="region of interest" description="Disordered" evidence="9">
    <location>
        <begin position="78"/>
        <end position="117"/>
    </location>
</feature>
<dbReference type="OrthoDB" id="10009520at2759"/>
<feature type="compositionally biased region" description="Pro residues" evidence="9">
    <location>
        <begin position="91"/>
        <end position="103"/>
    </location>
</feature>
<evidence type="ECO:0000256" key="5">
    <source>
        <dbReference type="ARBA" id="ARBA00022771"/>
    </source>
</evidence>
<keyword evidence="5" id="KW-0863">Zinc-finger</keyword>
<keyword evidence="12" id="KW-1185">Reference proteome</keyword>
<dbReference type="CDD" id="cd20353">
    <property type="entry name" value="Rcat_RBR_RNF216"/>
    <property type="match status" value="1"/>
</dbReference>
<feature type="region of interest" description="Disordered" evidence="9">
    <location>
        <begin position="268"/>
        <end position="295"/>
    </location>
</feature>
<dbReference type="PANTHER" id="PTHR22770">
    <property type="entry name" value="UBIQUITIN CONJUGATING ENZYME 7 INTERACTING PROTEIN-RELATED"/>
    <property type="match status" value="1"/>
</dbReference>
<evidence type="ECO:0000256" key="8">
    <source>
        <dbReference type="SAM" id="Coils"/>
    </source>
</evidence>
<dbReference type="Pfam" id="PF26200">
    <property type="entry name" value="Rcat_RNF216"/>
    <property type="match status" value="1"/>
</dbReference>
<dbReference type="Gene3D" id="1.20.120.1750">
    <property type="match status" value="1"/>
</dbReference>
<keyword evidence="7" id="KW-0862">Zinc</keyword>
<feature type="coiled-coil region" evidence="8">
    <location>
        <begin position="304"/>
        <end position="345"/>
    </location>
</feature>
<dbReference type="GO" id="GO:0016740">
    <property type="term" value="F:transferase activity"/>
    <property type="evidence" value="ECO:0007669"/>
    <property type="project" value="UniProtKB-KW"/>
</dbReference>
<sequence length="926" mass="104476">MAEVELPSSDVVEMASDSGSAEPDAELEYNQAHIPLPGGEEFDDIFFPRGLDNAFMNQRNPIPDDLWEMFEHRLVRTPTPQNQIPFQRAPMPLPRSSPTPQSPPTEEQAEMGLLPGSTYDTPIDLEDIDYTPVLTEESCLQQVLQVLPEISHQHVRDLYNEAPPAPFEGAEWLAAFIGNIVESGKYPTEREAQKGVKRKRDAELFNESVEEQDTAGKEYSDVALQLLSQEFPDLIQKHIKSRLATLVTLYKTYAVLEVDNQNDTFKLRGKSRRKRTKIDESDLSPTPSPTMSRRPGLLSELAGFERASKELQAARKRRDQEAAKKQEADAVARAEEENIRKAQKENLMQECGCCYGDHPLNRMIACNNRDVESIHWLCYGCVKTYVETEIGLSRHNVVCFHVDGCTASFRLSQLRLAVPLPTLERLEKLQQQDDIRLAKEGGGLEGLEECPFCDFKADMEVPKDEDREFRCQTDGCGIVSCRFCKLETHVPLSCEEAAKDRGINARHQVEEAMTEALVRSCNKCKNKFIKEFGCNKMTCTVCHNIQCYVCSQNVTDYNHFADGGLYGGPTTQRRKCPLNDDVNIRHENEVKMAEEEALKKVREEHPDLTEEELKIKVSDEVKAAERGRRNMFAGGHPLGAYANVVLGQGAPFLFADVHAPGPHRPPPLPPNAGEIRVMHRAPPEHRWAMQAVGQQAAPQRPHRNGHGPPPPRPVPYHGPPPPMNDFPQRDFDYQLALLDANQRRQQQLAEQQALFRNELDRPAFGVVREQQQLEQEVQHLERLQQGRQARQHLLQQAQQHAHQAVQQAHQQAQQAHQQAQQAHQQAQQAQQRAAQHQEMQFPQFNYAPMAAPAYVPGVGYHIRGAADAAGAPPRPYPGIPAYGNQAHSARIPVRFAPPPAINRNGTVNRDAWLEDDAWLKDLEDFE</sequence>